<proteinExistence type="predicted"/>
<dbReference type="AlphaFoldDB" id="A0A8T1TRT9"/>
<dbReference type="EMBL" id="JAENGZ010001689">
    <property type="protein sequence ID" value="KAG6946723.1"/>
    <property type="molecule type" value="Genomic_DNA"/>
</dbReference>
<organism evidence="1 2">
    <name type="scientific">Phytophthora cactorum</name>
    <dbReference type="NCBI Taxonomy" id="29920"/>
    <lineage>
        <taxon>Eukaryota</taxon>
        <taxon>Sar</taxon>
        <taxon>Stramenopiles</taxon>
        <taxon>Oomycota</taxon>
        <taxon>Peronosporomycetes</taxon>
        <taxon>Peronosporales</taxon>
        <taxon>Peronosporaceae</taxon>
        <taxon>Phytophthora</taxon>
    </lineage>
</organism>
<protein>
    <submittedName>
        <fullName evidence="1">Uncharacterized protein</fullName>
    </submittedName>
</protein>
<name>A0A8T1TRT9_9STRA</name>
<dbReference type="OrthoDB" id="2266637at2759"/>
<accession>A0A8T1TRT9</accession>
<evidence type="ECO:0000313" key="1">
    <source>
        <dbReference type="EMBL" id="KAG6946723.1"/>
    </source>
</evidence>
<reference evidence="1" key="1">
    <citation type="submission" date="2021-01" db="EMBL/GenBank/DDBJ databases">
        <title>Phytophthora aleatoria, a newly-described species from Pinus radiata is distinct from Phytophthora cactorum isolates based on comparative genomics.</title>
        <authorList>
            <person name="Mcdougal R."/>
            <person name="Panda P."/>
            <person name="Williams N."/>
            <person name="Studholme D.J."/>
        </authorList>
    </citation>
    <scope>NUCLEOTIDE SEQUENCE</scope>
    <source>
        <strain evidence="1">NZFS 3830</strain>
    </source>
</reference>
<sequence length="113" mass="12851">MDGIHVTRQPLFVFRFRGANSCPCSRRWTLPGSLPGIAWRTRSRAKTFTCFQEEDRTLSQPVAVVTLDCCARQCQDSHVRGAATPRTCYRSATVFFLPPYSPDLNPMKRGFHL</sequence>
<comment type="caution">
    <text evidence="1">The sequence shown here is derived from an EMBL/GenBank/DDBJ whole genome shotgun (WGS) entry which is preliminary data.</text>
</comment>
<dbReference type="Proteomes" id="UP000688947">
    <property type="component" value="Unassembled WGS sequence"/>
</dbReference>
<evidence type="ECO:0000313" key="2">
    <source>
        <dbReference type="Proteomes" id="UP000688947"/>
    </source>
</evidence>
<gene>
    <name evidence="1" type="ORF">JG687_00016551</name>
</gene>